<organism evidence="4 5">
    <name type="scientific">Kingdonia uniflora</name>
    <dbReference type="NCBI Taxonomy" id="39325"/>
    <lineage>
        <taxon>Eukaryota</taxon>
        <taxon>Viridiplantae</taxon>
        <taxon>Streptophyta</taxon>
        <taxon>Embryophyta</taxon>
        <taxon>Tracheophyta</taxon>
        <taxon>Spermatophyta</taxon>
        <taxon>Magnoliopsida</taxon>
        <taxon>Ranunculales</taxon>
        <taxon>Circaeasteraceae</taxon>
        <taxon>Kingdonia</taxon>
    </lineage>
</organism>
<evidence type="ECO:0008006" key="6">
    <source>
        <dbReference type="Google" id="ProtNLM"/>
    </source>
</evidence>
<feature type="region of interest" description="Disordered" evidence="1">
    <location>
        <begin position="1"/>
        <end position="27"/>
    </location>
</feature>
<dbReference type="InterPro" id="IPR004332">
    <property type="entry name" value="Transposase_MuDR"/>
</dbReference>
<evidence type="ECO:0000313" key="4">
    <source>
        <dbReference type="EMBL" id="KAF6172845.1"/>
    </source>
</evidence>
<dbReference type="Proteomes" id="UP000541444">
    <property type="component" value="Unassembled WGS sequence"/>
</dbReference>
<keyword evidence="5" id="KW-1185">Reference proteome</keyword>
<protein>
    <recommendedName>
        <fullName evidence="6">Transposase MuDR plant domain-containing protein</fullName>
    </recommendedName>
</protein>
<feature type="domain" description="Transposase MuDR plant" evidence="2">
    <location>
        <begin position="349"/>
        <end position="408"/>
    </location>
</feature>
<dbReference type="InterPro" id="IPR018289">
    <property type="entry name" value="MULE_transposase_dom"/>
</dbReference>
<evidence type="ECO:0000313" key="5">
    <source>
        <dbReference type="Proteomes" id="UP000541444"/>
    </source>
</evidence>
<dbReference type="PANTHER" id="PTHR31973">
    <property type="entry name" value="POLYPROTEIN, PUTATIVE-RELATED"/>
    <property type="match status" value="1"/>
</dbReference>
<dbReference type="Pfam" id="PF10551">
    <property type="entry name" value="MULE"/>
    <property type="match status" value="1"/>
</dbReference>
<dbReference type="Pfam" id="PF03108">
    <property type="entry name" value="DBD_Tnp_Mut"/>
    <property type="match status" value="1"/>
</dbReference>
<gene>
    <name evidence="4" type="ORF">GIB67_035399</name>
</gene>
<evidence type="ECO:0000256" key="1">
    <source>
        <dbReference type="SAM" id="MobiDB-lite"/>
    </source>
</evidence>
<dbReference type="OrthoDB" id="785835at2759"/>
<comment type="caution">
    <text evidence="4">The sequence shown here is derived from an EMBL/GenBank/DDBJ whole genome shotgun (WGS) entry which is preliminary data.</text>
</comment>
<sequence length="804" mass="92386">MQLRDEVGDDDSNPITVPDNTVDDYPPPDLEEIRMRLSIPKPRHTYDLRDVFINYGGKWGKMSPTGWVENDYKGGKSFKFGILCGERINYGEFVRDIADKVNDHHGVGNYIPEGNVIELMCLYNGLPFIVRSTDDLREMWAQGEESYPMRTHVYIKPTDVVREIVDKVEEYVLLEEDEIDYIISPRETKKKNTTLVKATPVKKDAKRKGRAVAANKPAKRQKNVELSDSEELDVLPKVYQSDKQIDPEEIADYGIETPVNIVVESESECDDIDEEQERWVRYAQVGIDCLGAEDGYYSTHSSDDEDYVPTAEELERGDNFEGVDVELDDIYSKEEDGRVKTPLEVGFKQLEVGMQWATVYEAREHMRRFGIVNHFTYISIKNDLTRLRFKCSEENCEWLVFISRNNDGHTMVLRHGNFQHSCEGSLEAENTLCNALWVAREVEALVRDVRAMTPKAIKTRMKTKFGVEISYWTAWNARQIYMESIVGSYDQGYNEFPSLCVEILKSNPGSIARTWRQDDTLQWTGTLVAFRASLNGFVKGCRPILGLDGYFLKGKYGGVCLSVLSLDVNNGLFPIGVYMCRTECKDSWTNFLTKVEPNLSAHPGKLTFISDRQKGLIDSVAKIFPHANHRTKDYLEKEPYEHWCRSHFDCTSKCEHITNNFSESFNWWIMKIRDKPLTKAFERLSLMLMKLMFDRRTKAESWDQGGLVPRVVKHLEYLMAHYGEYEMEGGDKNEWVSISSTGASYFSPYHFVASYVATYSGIIHPVSDKTHWGSPPYVADPPPLQRGRGIPRKEIIRDDEVNKV</sequence>
<evidence type="ECO:0000259" key="2">
    <source>
        <dbReference type="Pfam" id="PF03108"/>
    </source>
</evidence>
<accession>A0A7J7P085</accession>
<dbReference type="EMBL" id="JACGCM010000376">
    <property type="protein sequence ID" value="KAF6172845.1"/>
    <property type="molecule type" value="Genomic_DNA"/>
</dbReference>
<evidence type="ECO:0000259" key="3">
    <source>
        <dbReference type="Pfam" id="PF10551"/>
    </source>
</evidence>
<reference evidence="4 5" key="1">
    <citation type="journal article" date="2020" name="IScience">
        <title>Genome Sequencing of the Endangered Kingdonia uniflora (Circaeasteraceae, Ranunculales) Reveals Potential Mechanisms of Evolutionary Specialization.</title>
        <authorList>
            <person name="Sun Y."/>
            <person name="Deng T."/>
            <person name="Zhang A."/>
            <person name="Moore M.J."/>
            <person name="Landis J.B."/>
            <person name="Lin N."/>
            <person name="Zhang H."/>
            <person name="Zhang X."/>
            <person name="Huang J."/>
            <person name="Zhang X."/>
            <person name="Sun H."/>
            <person name="Wang H."/>
        </authorList>
    </citation>
    <scope>NUCLEOTIDE SEQUENCE [LARGE SCALE GENOMIC DNA]</scope>
    <source>
        <strain evidence="4">TB1705</strain>
        <tissue evidence="4">Leaf</tissue>
    </source>
</reference>
<proteinExistence type="predicted"/>
<name>A0A7J7P085_9MAGN</name>
<feature type="domain" description="MULE transposase" evidence="3">
    <location>
        <begin position="545"/>
        <end position="630"/>
    </location>
</feature>
<dbReference type="AlphaFoldDB" id="A0A7J7P085"/>
<dbReference type="PANTHER" id="PTHR31973:SF187">
    <property type="entry name" value="MUTATOR TRANSPOSASE MUDRA PROTEIN"/>
    <property type="match status" value="1"/>
</dbReference>